<name>A0A7Y6IT41_9ACTN</name>
<comment type="caution">
    <text evidence="8">The sequence shown here is derived from an EMBL/GenBank/DDBJ whole genome shotgun (WGS) entry which is preliminary data.</text>
</comment>
<dbReference type="EC" id="2.7.11.1" evidence="1"/>
<dbReference type="GO" id="GO:0005524">
    <property type="term" value="F:ATP binding"/>
    <property type="evidence" value="ECO:0007669"/>
    <property type="project" value="UniProtKB-KW"/>
</dbReference>
<proteinExistence type="predicted"/>
<dbReference type="PROSITE" id="PS00108">
    <property type="entry name" value="PROTEIN_KINASE_ST"/>
    <property type="match status" value="1"/>
</dbReference>
<dbReference type="GO" id="GO:0004674">
    <property type="term" value="F:protein serine/threonine kinase activity"/>
    <property type="evidence" value="ECO:0007669"/>
    <property type="project" value="UniProtKB-EC"/>
</dbReference>
<dbReference type="EMBL" id="JABWGO010000007">
    <property type="protein sequence ID" value="NUW43887.1"/>
    <property type="molecule type" value="Genomic_DNA"/>
</dbReference>
<dbReference type="InterPro" id="IPR008271">
    <property type="entry name" value="Ser/Thr_kinase_AS"/>
</dbReference>
<evidence type="ECO:0000256" key="5">
    <source>
        <dbReference type="ARBA" id="ARBA00022840"/>
    </source>
</evidence>
<evidence type="ECO:0000256" key="6">
    <source>
        <dbReference type="SAM" id="MobiDB-lite"/>
    </source>
</evidence>
<keyword evidence="9" id="KW-1185">Reference proteome</keyword>
<evidence type="ECO:0000256" key="4">
    <source>
        <dbReference type="ARBA" id="ARBA00022777"/>
    </source>
</evidence>
<dbReference type="InterPro" id="IPR000719">
    <property type="entry name" value="Prot_kinase_dom"/>
</dbReference>
<dbReference type="PANTHER" id="PTHR43671">
    <property type="entry name" value="SERINE/THREONINE-PROTEIN KINASE NEK"/>
    <property type="match status" value="1"/>
</dbReference>
<feature type="compositionally biased region" description="Low complexity" evidence="6">
    <location>
        <begin position="262"/>
        <end position="278"/>
    </location>
</feature>
<keyword evidence="5" id="KW-0067">ATP-binding</keyword>
<keyword evidence="2" id="KW-0808">Transferase</keyword>
<dbReference type="Proteomes" id="UP000546126">
    <property type="component" value="Unassembled WGS sequence"/>
</dbReference>
<dbReference type="AlphaFoldDB" id="A0A7Y6IT41"/>
<feature type="compositionally biased region" description="Low complexity" evidence="6">
    <location>
        <begin position="345"/>
        <end position="368"/>
    </location>
</feature>
<dbReference type="InterPro" id="IPR011009">
    <property type="entry name" value="Kinase-like_dom_sf"/>
</dbReference>
<keyword evidence="3" id="KW-0547">Nucleotide-binding</keyword>
<sequence>MDDDPRRLGPYDITARLGEGGQGVVYLGRTATGEQVAVKLLHHGLLGDPEARNRFLREVEIARRVARFSTAPVLHADLAGRRPYIVSEYVPGPSLRELVAAEGPRRGAALERLAISTATALAAIHRAGVLHRDFKPANILMGPEGPVVIDFGIARALDAPGVSSTGSTMGTPSYLAPEQLGGEAVTEAADVFAWGVTMVFAASGRPAFGADSTPAVINRILNKEPTLTGLDGTLLALVTAALSKDPARRPSAEELAAGLTSHPGRPLGRSGPLPGHSGTPASPESSGAPAREPVGSPAVRGRRRRTVAVTIAGSVAAAALLVTVGVLINGGVDDPVGSSPAVGDTTSQPASRPTTAAATAASPMAATKTQHRTPPPAPKQTTHLRTPAPTAKPARTGHAVITPLDDEPRRDTTADPTSGTVPDRQPETTAAPPPWMQQPTMENPFTCIPQMC</sequence>
<dbReference type="SUPFAM" id="SSF56112">
    <property type="entry name" value="Protein kinase-like (PK-like)"/>
    <property type="match status" value="1"/>
</dbReference>
<protein>
    <recommendedName>
        <fullName evidence="1">non-specific serine/threonine protein kinase</fullName>
        <ecNumber evidence="1">2.7.11.1</ecNumber>
    </recommendedName>
</protein>
<evidence type="ECO:0000313" key="8">
    <source>
        <dbReference type="EMBL" id="NUW43887.1"/>
    </source>
</evidence>
<feature type="domain" description="Protein kinase" evidence="7">
    <location>
        <begin position="11"/>
        <end position="265"/>
    </location>
</feature>
<reference evidence="8 9" key="1">
    <citation type="submission" date="2020-06" db="EMBL/GenBank/DDBJ databases">
        <authorList>
            <person name="Chanama M."/>
        </authorList>
    </citation>
    <scope>NUCLEOTIDE SEQUENCE [LARGE SCALE GENOMIC DNA]</scope>
    <source>
        <strain evidence="8 9">TBRC6557</strain>
    </source>
</reference>
<evidence type="ECO:0000256" key="2">
    <source>
        <dbReference type="ARBA" id="ARBA00022679"/>
    </source>
</evidence>
<feature type="region of interest" description="Disordered" evidence="6">
    <location>
        <begin position="258"/>
        <end position="303"/>
    </location>
</feature>
<keyword evidence="4 8" id="KW-0418">Kinase</keyword>
<dbReference type="InterPro" id="IPR050660">
    <property type="entry name" value="NEK_Ser/Thr_kinase"/>
</dbReference>
<dbReference type="PANTHER" id="PTHR43671:SF13">
    <property type="entry name" value="SERINE_THREONINE-PROTEIN KINASE NEK2"/>
    <property type="match status" value="1"/>
</dbReference>
<dbReference type="PROSITE" id="PS50011">
    <property type="entry name" value="PROTEIN_KINASE_DOM"/>
    <property type="match status" value="1"/>
</dbReference>
<feature type="region of interest" description="Disordered" evidence="6">
    <location>
        <begin position="338"/>
        <end position="442"/>
    </location>
</feature>
<organism evidence="8 9">
    <name type="scientific">Nonomuraea rhodomycinica</name>
    <dbReference type="NCBI Taxonomy" id="1712872"/>
    <lineage>
        <taxon>Bacteria</taxon>
        <taxon>Bacillati</taxon>
        <taxon>Actinomycetota</taxon>
        <taxon>Actinomycetes</taxon>
        <taxon>Streptosporangiales</taxon>
        <taxon>Streptosporangiaceae</taxon>
        <taxon>Nonomuraea</taxon>
    </lineage>
</organism>
<evidence type="ECO:0000313" key="9">
    <source>
        <dbReference type="Proteomes" id="UP000546126"/>
    </source>
</evidence>
<dbReference type="Gene3D" id="3.30.200.20">
    <property type="entry name" value="Phosphorylase Kinase, domain 1"/>
    <property type="match status" value="1"/>
</dbReference>
<dbReference type="Gene3D" id="1.10.510.10">
    <property type="entry name" value="Transferase(Phosphotransferase) domain 1"/>
    <property type="match status" value="1"/>
</dbReference>
<gene>
    <name evidence="8" type="ORF">HT134_27705</name>
</gene>
<accession>A0A7Y6IT41</accession>
<evidence type="ECO:0000256" key="1">
    <source>
        <dbReference type="ARBA" id="ARBA00012513"/>
    </source>
</evidence>
<evidence type="ECO:0000259" key="7">
    <source>
        <dbReference type="PROSITE" id="PS50011"/>
    </source>
</evidence>
<dbReference type="Pfam" id="PF00069">
    <property type="entry name" value="Pkinase"/>
    <property type="match status" value="1"/>
</dbReference>
<evidence type="ECO:0000256" key="3">
    <source>
        <dbReference type="ARBA" id="ARBA00022741"/>
    </source>
</evidence>
<dbReference type="CDD" id="cd14014">
    <property type="entry name" value="STKc_PknB_like"/>
    <property type="match status" value="1"/>
</dbReference>